<dbReference type="RefSeq" id="WP_069958347.1">
    <property type="nucleotide sequence ID" value="NZ_MCGG01000032.1"/>
</dbReference>
<feature type="transmembrane region" description="Helical" evidence="1">
    <location>
        <begin position="74"/>
        <end position="95"/>
    </location>
</feature>
<keyword evidence="1" id="KW-0812">Transmembrane</keyword>
<dbReference type="Proteomes" id="UP000095347">
    <property type="component" value="Unassembled WGS sequence"/>
</dbReference>
<proteinExistence type="predicted"/>
<accession>A0A1E5Q6N7</accession>
<keyword evidence="1" id="KW-0472">Membrane</keyword>
<evidence type="ECO:0000313" key="2">
    <source>
        <dbReference type="EMBL" id="OEJ66531.1"/>
    </source>
</evidence>
<comment type="caution">
    <text evidence="2">The sequence shown here is derived from an EMBL/GenBank/DDBJ whole genome shotgun (WGS) entry which is preliminary data.</text>
</comment>
<protein>
    <submittedName>
        <fullName evidence="2">Uncharacterized protein</fullName>
    </submittedName>
</protein>
<gene>
    <name evidence="2" type="ORF">BEN30_12145</name>
</gene>
<organism evidence="2 3">
    <name type="scientific">Magnetovibrio blakemorei</name>
    <dbReference type="NCBI Taxonomy" id="28181"/>
    <lineage>
        <taxon>Bacteria</taxon>
        <taxon>Pseudomonadati</taxon>
        <taxon>Pseudomonadota</taxon>
        <taxon>Alphaproteobacteria</taxon>
        <taxon>Rhodospirillales</taxon>
        <taxon>Magnetovibrionaceae</taxon>
        <taxon>Magnetovibrio</taxon>
    </lineage>
</organism>
<dbReference type="EMBL" id="MCGG01000032">
    <property type="protein sequence ID" value="OEJ66531.1"/>
    <property type="molecule type" value="Genomic_DNA"/>
</dbReference>
<keyword evidence="3" id="KW-1185">Reference proteome</keyword>
<reference evidence="3" key="1">
    <citation type="submission" date="2016-07" db="EMBL/GenBank/DDBJ databases">
        <authorList>
            <person name="Florea S."/>
            <person name="Webb J.S."/>
            <person name="Jaromczyk J."/>
            <person name="Schardl C.L."/>
        </authorList>
    </citation>
    <scope>NUCLEOTIDE SEQUENCE [LARGE SCALE GENOMIC DNA]</scope>
    <source>
        <strain evidence="3">MV-1</strain>
    </source>
</reference>
<evidence type="ECO:0000313" key="3">
    <source>
        <dbReference type="Proteomes" id="UP000095347"/>
    </source>
</evidence>
<keyword evidence="1" id="KW-1133">Transmembrane helix</keyword>
<name>A0A1E5Q6N7_9PROT</name>
<evidence type="ECO:0000256" key="1">
    <source>
        <dbReference type="SAM" id="Phobius"/>
    </source>
</evidence>
<dbReference type="STRING" id="28181.BEN30_12145"/>
<dbReference type="AlphaFoldDB" id="A0A1E5Q6N7"/>
<sequence length="114" mass="12202">MTVNVEQVLEAVTAAGKEVFADNWGTISTYAETEFKKMSQQMVDIAANVAKHEIDASQGYSAEVGKMLMDMQRLSTISVLIAMSAMTMVAAQQALNAMLEIVKNTLGGVIGSIL</sequence>